<dbReference type="InterPro" id="IPR045860">
    <property type="entry name" value="Snake_toxin-like_sf"/>
</dbReference>
<organism evidence="2 3">
    <name type="scientific">Channa striata</name>
    <name type="common">Snakehead murrel</name>
    <name type="synonym">Ophicephalus striatus</name>
    <dbReference type="NCBI Taxonomy" id="64152"/>
    <lineage>
        <taxon>Eukaryota</taxon>
        <taxon>Metazoa</taxon>
        <taxon>Chordata</taxon>
        <taxon>Craniata</taxon>
        <taxon>Vertebrata</taxon>
        <taxon>Euteleostomi</taxon>
        <taxon>Actinopterygii</taxon>
        <taxon>Neopterygii</taxon>
        <taxon>Teleostei</taxon>
        <taxon>Neoteleostei</taxon>
        <taxon>Acanthomorphata</taxon>
        <taxon>Anabantaria</taxon>
        <taxon>Anabantiformes</taxon>
        <taxon>Channoidei</taxon>
        <taxon>Channidae</taxon>
        <taxon>Channa</taxon>
    </lineage>
</organism>
<evidence type="ECO:0000256" key="1">
    <source>
        <dbReference type="SAM" id="SignalP"/>
    </source>
</evidence>
<name>A0AA88NH59_CHASR</name>
<gene>
    <name evidence="2" type="ORF">Q5P01_005976</name>
</gene>
<accession>A0AA88NH59</accession>
<evidence type="ECO:0000313" key="3">
    <source>
        <dbReference type="Proteomes" id="UP001187415"/>
    </source>
</evidence>
<dbReference type="AlphaFoldDB" id="A0AA88NH59"/>
<dbReference type="SUPFAM" id="SSF57302">
    <property type="entry name" value="Snake toxin-like"/>
    <property type="match status" value="1"/>
</dbReference>
<dbReference type="Proteomes" id="UP001187415">
    <property type="component" value="Unassembled WGS sequence"/>
</dbReference>
<reference evidence="2" key="1">
    <citation type="submission" date="2023-07" db="EMBL/GenBank/DDBJ databases">
        <title>Chromosome-level Genome Assembly of Striped Snakehead (Channa striata).</title>
        <authorList>
            <person name="Liu H."/>
        </authorList>
    </citation>
    <scope>NUCLEOTIDE SEQUENCE</scope>
    <source>
        <strain evidence="2">Gz</strain>
        <tissue evidence="2">Muscle</tissue>
    </source>
</reference>
<keyword evidence="1" id="KW-0732">Signal</keyword>
<proteinExistence type="predicted"/>
<keyword evidence="3" id="KW-1185">Reference proteome</keyword>
<feature type="signal peptide" evidence="1">
    <location>
        <begin position="1"/>
        <end position="18"/>
    </location>
</feature>
<comment type="caution">
    <text evidence="2">The sequence shown here is derived from an EMBL/GenBank/DDBJ whole genome shotgun (WGS) entry which is preliminary data.</text>
</comment>
<evidence type="ECO:0000313" key="2">
    <source>
        <dbReference type="EMBL" id="KAK2857241.1"/>
    </source>
</evidence>
<sequence length="99" mass="10978">MKSLQLVLVLVLVGSTLALNCNYCIVSSSMGRCSSTVQRCPGAGYVCVSATYYFPPAGIYSYFRRCIKPSDANILALNQYYKEDATSVDLYAFRGQHRQ</sequence>
<dbReference type="EMBL" id="JAUPFM010000003">
    <property type="protein sequence ID" value="KAK2857241.1"/>
    <property type="molecule type" value="Genomic_DNA"/>
</dbReference>
<protein>
    <submittedName>
        <fullName evidence="2">Uncharacterized protein</fullName>
    </submittedName>
</protein>
<feature type="chain" id="PRO_5041704221" evidence="1">
    <location>
        <begin position="19"/>
        <end position="99"/>
    </location>
</feature>